<dbReference type="SMART" id="SM00387">
    <property type="entry name" value="HATPase_c"/>
    <property type="match status" value="1"/>
</dbReference>
<keyword evidence="8 9" id="KW-0472">Membrane</keyword>
<dbReference type="InterPro" id="IPR003594">
    <property type="entry name" value="HATPase_dom"/>
</dbReference>
<dbReference type="Proteomes" id="UP000447876">
    <property type="component" value="Unassembled WGS sequence"/>
</dbReference>
<dbReference type="GO" id="GO:0000155">
    <property type="term" value="F:phosphorelay sensor kinase activity"/>
    <property type="evidence" value="ECO:0007669"/>
    <property type="project" value="InterPro"/>
</dbReference>
<evidence type="ECO:0000256" key="9">
    <source>
        <dbReference type="SAM" id="Phobius"/>
    </source>
</evidence>
<keyword evidence="6" id="KW-0418">Kinase</keyword>
<feature type="transmembrane region" description="Helical" evidence="9">
    <location>
        <begin position="305"/>
        <end position="329"/>
    </location>
</feature>
<gene>
    <name evidence="11" type="ORF">GNP95_09105</name>
</gene>
<evidence type="ECO:0000313" key="12">
    <source>
        <dbReference type="Proteomes" id="UP000447876"/>
    </source>
</evidence>
<dbReference type="InterPro" id="IPR036890">
    <property type="entry name" value="HATPase_C_sf"/>
</dbReference>
<keyword evidence="5 9" id="KW-0812">Transmembrane</keyword>
<keyword evidence="3" id="KW-0597">Phosphoprotein</keyword>
<evidence type="ECO:0000256" key="5">
    <source>
        <dbReference type="ARBA" id="ARBA00022692"/>
    </source>
</evidence>
<keyword evidence="7 9" id="KW-1133">Transmembrane helix</keyword>
<dbReference type="SUPFAM" id="SSF158472">
    <property type="entry name" value="HAMP domain-like"/>
    <property type="match status" value="1"/>
</dbReference>
<dbReference type="Pfam" id="PF00672">
    <property type="entry name" value="HAMP"/>
    <property type="match status" value="1"/>
</dbReference>
<dbReference type="CDD" id="cd06225">
    <property type="entry name" value="HAMP"/>
    <property type="match status" value="1"/>
</dbReference>
<dbReference type="Pfam" id="PF02518">
    <property type="entry name" value="HATPase_c"/>
    <property type="match status" value="1"/>
</dbReference>
<dbReference type="PANTHER" id="PTHR34220">
    <property type="entry name" value="SENSOR HISTIDINE KINASE YPDA"/>
    <property type="match status" value="1"/>
</dbReference>
<evidence type="ECO:0000256" key="8">
    <source>
        <dbReference type="ARBA" id="ARBA00023136"/>
    </source>
</evidence>
<dbReference type="SUPFAM" id="SSF55874">
    <property type="entry name" value="ATPase domain of HSP90 chaperone/DNA topoisomerase II/histidine kinase"/>
    <property type="match status" value="1"/>
</dbReference>
<dbReference type="Pfam" id="PF06580">
    <property type="entry name" value="His_kinase"/>
    <property type="match status" value="1"/>
</dbReference>
<dbReference type="RefSeq" id="WP_155610518.1">
    <property type="nucleotide sequence ID" value="NZ_WNZW01000002.1"/>
</dbReference>
<dbReference type="InterPro" id="IPR033479">
    <property type="entry name" value="dCache_1"/>
</dbReference>
<dbReference type="InterPro" id="IPR010559">
    <property type="entry name" value="Sig_transdc_His_kin_internal"/>
</dbReference>
<reference evidence="11 12" key="1">
    <citation type="submission" date="2019-11" db="EMBL/GenBank/DDBJ databases">
        <title>Draft genome sequences of five Paenibacillus species of dairy origin.</title>
        <authorList>
            <person name="Olajide A.M."/>
            <person name="Chen S."/>
            <person name="Lapointe G."/>
        </authorList>
    </citation>
    <scope>NUCLEOTIDE SEQUENCE [LARGE SCALE GENOMIC DNA]</scope>
    <source>
        <strain evidence="11 12">12CR55</strain>
    </source>
</reference>
<dbReference type="Gene3D" id="3.30.565.10">
    <property type="entry name" value="Histidine kinase-like ATPase, C-terminal domain"/>
    <property type="match status" value="1"/>
</dbReference>
<dbReference type="GO" id="GO:0005886">
    <property type="term" value="C:plasma membrane"/>
    <property type="evidence" value="ECO:0007669"/>
    <property type="project" value="UniProtKB-SubCell"/>
</dbReference>
<comment type="caution">
    <text evidence="11">The sequence shown here is derived from an EMBL/GenBank/DDBJ whole genome shotgun (WGS) entry which is preliminary data.</text>
</comment>
<evidence type="ECO:0000313" key="11">
    <source>
        <dbReference type="EMBL" id="MUG45154.1"/>
    </source>
</evidence>
<dbReference type="AlphaFoldDB" id="A0A7X2Z1Q2"/>
<dbReference type="SMART" id="SM00304">
    <property type="entry name" value="HAMP"/>
    <property type="match status" value="1"/>
</dbReference>
<evidence type="ECO:0000256" key="3">
    <source>
        <dbReference type="ARBA" id="ARBA00022553"/>
    </source>
</evidence>
<organism evidence="11 12">
    <name type="scientific">Paenibacillus woosongensis</name>
    <dbReference type="NCBI Taxonomy" id="307580"/>
    <lineage>
        <taxon>Bacteria</taxon>
        <taxon>Bacillati</taxon>
        <taxon>Bacillota</taxon>
        <taxon>Bacilli</taxon>
        <taxon>Bacillales</taxon>
        <taxon>Paenibacillaceae</taxon>
        <taxon>Paenibacillus</taxon>
    </lineage>
</organism>
<evidence type="ECO:0000256" key="4">
    <source>
        <dbReference type="ARBA" id="ARBA00022679"/>
    </source>
</evidence>
<sequence length="611" mass="68184">MMTKLRRGIQWLRNLKLAQKLILINSVLIVIPLGALGVYAFTSFRGTMEANVGESQLQTMKQITLNIDTYMEELNRLSLMPYQYQDILDYLASERKPGASLSLEEISLLNNFVSKVFLNGRIDIMGVSLYGSKGASYVVMPESQYVTSYKLDEDAEWLKEAQGHFGEPIFLTTHELKPTSGSIYEVFSIVRELRSFDSGRTLGYIVLDVDPAIVEKILAQVQLGQRESLYITNAKGDLVIRKGSVIPGADGAAASFRGEGVTHLESGGERMLVSYATSELTQWTTVGAVPVSELMQDSLQVRNSITIMGIICVGSAMLFSVFTAYRITLPIRKLSRLMKKVEKGQLEVAFPVNQWDEVGQLGSAFNKMVSRLSELGYLLYETEIREKDAQIAALQSKINPHFLYNTLGSISMYAELEGSKEITTMTNNLSRILRYSLNAHQSGVVLKDEIEHIRRYMAIQKLRYDERLHFTLDIEEAAMDCEAIPLMIQPIVENSFKHGLDKGVGEGRISLTGGIQGGLLRLTVEDDGIGLTTAQLEQIRHKLAYSRNLGGATGNGLLNVHRRLVLSYGERYGLSIDSMPYRGVRVTLTVPAKHMPTREEDRKPVVFHSTS</sequence>
<dbReference type="Gene3D" id="3.30.450.20">
    <property type="entry name" value="PAS domain"/>
    <property type="match status" value="1"/>
</dbReference>
<comment type="subcellular location">
    <subcellularLocation>
        <location evidence="1">Cell membrane</location>
        <topology evidence="1">Multi-pass membrane protein</topology>
    </subcellularLocation>
</comment>
<dbReference type="EMBL" id="WNZW01000002">
    <property type="protein sequence ID" value="MUG45154.1"/>
    <property type="molecule type" value="Genomic_DNA"/>
</dbReference>
<evidence type="ECO:0000259" key="10">
    <source>
        <dbReference type="PROSITE" id="PS50885"/>
    </source>
</evidence>
<feature type="transmembrane region" description="Helical" evidence="9">
    <location>
        <begin position="21"/>
        <end position="41"/>
    </location>
</feature>
<dbReference type="Gene3D" id="1.10.8.500">
    <property type="entry name" value="HAMP domain in histidine kinase"/>
    <property type="match status" value="1"/>
</dbReference>
<evidence type="ECO:0000256" key="2">
    <source>
        <dbReference type="ARBA" id="ARBA00022475"/>
    </source>
</evidence>
<dbReference type="InterPro" id="IPR050640">
    <property type="entry name" value="Bact_2-comp_sensor_kinase"/>
</dbReference>
<dbReference type="InterPro" id="IPR003660">
    <property type="entry name" value="HAMP_dom"/>
</dbReference>
<keyword evidence="2" id="KW-1003">Cell membrane</keyword>
<proteinExistence type="predicted"/>
<feature type="domain" description="HAMP" evidence="10">
    <location>
        <begin position="325"/>
        <end position="377"/>
    </location>
</feature>
<dbReference type="PROSITE" id="PS50885">
    <property type="entry name" value="HAMP"/>
    <property type="match status" value="1"/>
</dbReference>
<name>A0A7X2Z1Q2_9BACL</name>
<dbReference type="OrthoDB" id="9776552at2"/>
<evidence type="ECO:0000256" key="6">
    <source>
        <dbReference type="ARBA" id="ARBA00022777"/>
    </source>
</evidence>
<evidence type="ECO:0000256" key="7">
    <source>
        <dbReference type="ARBA" id="ARBA00022989"/>
    </source>
</evidence>
<dbReference type="PANTHER" id="PTHR34220:SF7">
    <property type="entry name" value="SENSOR HISTIDINE KINASE YPDA"/>
    <property type="match status" value="1"/>
</dbReference>
<evidence type="ECO:0000256" key="1">
    <source>
        <dbReference type="ARBA" id="ARBA00004651"/>
    </source>
</evidence>
<keyword evidence="4" id="KW-0808">Transferase</keyword>
<protein>
    <submittedName>
        <fullName evidence="11">HAMP domain-containing protein</fullName>
    </submittedName>
</protein>
<accession>A0A7X2Z1Q2</accession>
<dbReference type="Pfam" id="PF02743">
    <property type="entry name" value="dCache_1"/>
    <property type="match status" value="1"/>
</dbReference>